<dbReference type="Proteomes" id="UP000250078">
    <property type="component" value="Unassembled WGS sequence"/>
</dbReference>
<proteinExistence type="predicted"/>
<reference evidence="1 2" key="1">
    <citation type="journal article" date="2016" name="Nat. Commun.">
        <title>Ectomycorrhizal ecology is imprinted in the genome of the dominant symbiotic fungus Cenococcum geophilum.</title>
        <authorList>
            <consortium name="DOE Joint Genome Institute"/>
            <person name="Peter M."/>
            <person name="Kohler A."/>
            <person name="Ohm R.A."/>
            <person name="Kuo A."/>
            <person name="Krutzmann J."/>
            <person name="Morin E."/>
            <person name="Arend M."/>
            <person name="Barry K.W."/>
            <person name="Binder M."/>
            <person name="Choi C."/>
            <person name="Clum A."/>
            <person name="Copeland A."/>
            <person name="Grisel N."/>
            <person name="Haridas S."/>
            <person name="Kipfer T."/>
            <person name="LaButti K."/>
            <person name="Lindquist E."/>
            <person name="Lipzen A."/>
            <person name="Maire R."/>
            <person name="Meier B."/>
            <person name="Mihaltcheva S."/>
            <person name="Molinier V."/>
            <person name="Murat C."/>
            <person name="Poggeler S."/>
            <person name="Quandt C.A."/>
            <person name="Sperisen C."/>
            <person name="Tritt A."/>
            <person name="Tisserant E."/>
            <person name="Crous P.W."/>
            <person name="Henrissat B."/>
            <person name="Nehls U."/>
            <person name="Egli S."/>
            <person name="Spatafora J.W."/>
            <person name="Grigoriev I.V."/>
            <person name="Martin F.M."/>
        </authorList>
    </citation>
    <scope>NUCLEOTIDE SEQUENCE [LARGE SCALE GENOMIC DNA]</scope>
    <source>
        <strain evidence="1 2">1.58</strain>
    </source>
</reference>
<name>A0ACC8ENE8_9PEZI</name>
<protein>
    <submittedName>
        <fullName evidence="1">Glycosyltransferase family 1 protein</fullName>
    </submittedName>
</protein>
<gene>
    <name evidence="1" type="ORF">K441DRAFT_333924</name>
</gene>
<accession>A0ACC8ENE8</accession>
<sequence length="502" mass="55397">MSPNHVLLSCKANWSHLRSLCILAARIASSRAIIITVLVANVESAVERVIQEVARSMNEETVADEVDIRIVGLPMDATNNAVLDDAFRLTWKALMSHKAIQCAHKSTQVAAVSKPSLVILDGFQLSWLEIIRSAPSPPPIFQWMMAFSGGFMYMCGPADQGGRAGQPASHYGHDCNDLIRIPGMPPMTCRELNPQDLEDKAIKIQIAEATMVRFLEKADGLLTACAPEYDSQECLDSISNWVARRNKRMTFHIGPMVPLIPGTQRFSPKAIEAEVANVPGGCGSVALDFLDRSTRSHGQRSVFYISFGTEHWPSSLEHIQILLTVLKKRGYPFIFSHAHLNAKIPKNMMIEFETLGPGIFLPFAPQQAILAHKACGWFITHGGANGTMEALSQGIPLIGLPFAVDQPLNVAYMARTLDVGFELTAMRTGSCPLANSNFSEPPNNLTQYEVELEYVLDVAREKIGQRKRENAERIGGNLALAWSKSGGRARQELSRLLDYYRI</sequence>
<evidence type="ECO:0000313" key="2">
    <source>
        <dbReference type="Proteomes" id="UP000250078"/>
    </source>
</evidence>
<organism evidence="1 2">
    <name type="scientific">Cenococcum geophilum 1.58</name>
    <dbReference type="NCBI Taxonomy" id="794803"/>
    <lineage>
        <taxon>Eukaryota</taxon>
        <taxon>Fungi</taxon>
        <taxon>Dikarya</taxon>
        <taxon>Ascomycota</taxon>
        <taxon>Pezizomycotina</taxon>
        <taxon>Dothideomycetes</taxon>
        <taxon>Pleosporomycetidae</taxon>
        <taxon>Gloniales</taxon>
        <taxon>Gloniaceae</taxon>
        <taxon>Cenococcum</taxon>
    </lineage>
</organism>
<dbReference type="EMBL" id="KV748253">
    <property type="protein sequence ID" value="OCK87875.1"/>
    <property type="molecule type" value="Genomic_DNA"/>
</dbReference>
<keyword evidence="2" id="KW-1185">Reference proteome</keyword>
<evidence type="ECO:0000313" key="1">
    <source>
        <dbReference type="EMBL" id="OCK87875.1"/>
    </source>
</evidence>